<dbReference type="Pfam" id="PF17978">
    <property type="entry name" value="zf-RING_14"/>
    <property type="match status" value="1"/>
</dbReference>
<evidence type="ECO:0000313" key="24">
    <source>
        <dbReference type="Proteomes" id="UP000835052"/>
    </source>
</evidence>
<dbReference type="Proteomes" id="UP000835052">
    <property type="component" value="Unassembled WGS sequence"/>
</dbReference>
<evidence type="ECO:0000256" key="11">
    <source>
        <dbReference type="ARBA" id="ARBA00022771"/>
    </source>
</evidence>
<evidence type="ECO:0000256" key="15">
    <source>
        <dbReference type="ARBA" id="ARBA00023006"/>
    </source>
</evidence>
<keyword evidence="10" id="KW-0677">Repeat</keyword>
<dbReference type="InterPro" id="IPR000626">
    <property type="entry name" value="Ubiquitin-like_dom"/>
</dbReference>
<evidence type="ECO:0000256" key="12">
    <source>
        <dbReference type="ARBA" id="ARBA00022786"/>
    </source>
</evidence>
<dbReference type="InterPro" id="IPR054694">
    <property type="entry name" value="Parkin-like_IBR"/>
</dbReference>
<evidence type="ECO:0000256" key="7">
    <source>
        <dbReference type="ARBA" id="ARBA00022553"/>
    </source>
</evidence>
<evidence type="ECO:0000256" key="6">
    <source>
        <dbReference type="ARBA" id="ARBA00022490"/>
    </source>
</evidence>
<evidence type="ECO:0000256" key="14">
    <source>
        <dbReference type="ARBA" id="ARBA00022843"/>
    </source>
</evidence>
<keyword evidence="8" id="KW-0808">Transferase</keyword>
<dbReference type="Gene3D" id="3.30.40.10">
    <property type="entry name" value="Zinc/RING finger domain, C3HC4 (zinc finger)"/>
    <property type="match status" value="1"/>
</dbReference>
<evidence type="ECO:0000256" key="10">
    <source>
        <dbReference type="ARBA" id="ARBA00022737"/>
    </source>
</evidence>
<comment type="catalytic activity">
    <reaction evidence="1 19">
        <text>[E2 ubiquitin-conjugating enzyme]-S-ubiquitinyl-L-cysteine + [acceptor protein]-L-lysine = [E2 ubiquitin-conjugating enzyme]-L-cysteine + [acceptor protein]-N(6)-ubiquitinyl-L-lysine.</text>
        <dbReference type="EC" id="2.3.2.31"/>
    </reaction>
</comment>
<dbReference type="PRINTS" id="PR01475">
    <property type="entry name" value="PARKIN"/>
</dbReference>
<accession>A0A8S1GXG8</accession>
<dbReference type="SUPFAM" id="SSF54236">
    <property type="entry name" value="Ubiquitin-like"/>
    <property type="match status" value="1"/>
</dbReference>
<keyword evidence="12 19" id="KW-0833">Ubl conjugation pathway</keyword>
<evidence type="ECO:0000256" key="19">
    <source>
        <dbReference type="PIRNR" id="PIRNR037880"/>
    </source>
</evidence>
<dbReference type="PIRSF" id="PIRSF037880">
    <property type="entry name" value="Parkin"/>
    <property type="match status" value="1"/>
</dbReference>
<dbReference type="InterPro" id="IPR031127">
    <property type="entry name" value="E3_UB_ligase_RBR"/>
</dbReference>
<gene>
    <name evidence="23" type="ORF">CAUJ_LOCUS3998</name>
</gene>
<dbReference type="GO" id="GO:0005829">
    <property type="term" value="C:cytosol"/>
    <property type="evidence" value="ECO:0007669"/>
    <property type="project" value="UniProtKB-SubCell"/>
</dbReference>
<dbReference type="InterPro" id="IPR003977">
    <property type="entry name" value="Parkin"/>
</dbReference>
<keyword evidence="16 19" id="KW-0496">Mitochondrion</keyword>
<evidence type="ECO:0000256" key="4">
    <source>
        <dbReference type="ARBA" id="ARBA00004906"/>
    </source>
</evidence>
<comment type="similarity">
    <text evidence="17 19">Belongs to the RBR family. Parkin subfamily.</text>
</comment>
<evidence type="ECO:0000259" key="21">
    <source>
        <dbReference type="PROSITE" id="PS50053"/>
    </source>
</evidence>
<reference evidence="23" key="1">
    <citation type="submission" date="2020-10" db="EMBL/GenBank/DDBJ databases">
        <authorList>
            <person name="Kikuchi T."/>
        </authorList>
    </citation>
    <scope>NUCLEOTIDE SEQUENCE</scope>
    <source>
        <strain evidence="23">NKZ352</strain>
    </source>
</reference>
<keyword evidence="9 19" id="KW-0479">Metal-binding</keyword>
<dbReference type="InterPro" id="IPR013083">
    <property type="entry name" value="Znf_RING/FYVE/PHD"/>
</dbReference>
<dbReference type="AlphaFoldDB" id="A0A8S1GXG8"/>
<dbReference type="PANTHER" id="PTHR11685">
    <property type="entry name" value="RBR FAMILY RING FINGER AND IBR DOMAIN-CONTAINING"/>
    <property type="match status" value="1"/>
</dbReference>
<comment type="subunit">
    <text evidence="19">Forms an E3 ubiquitin ligase complex.</text>
</comment>
<dbReference type="EMBL" id="CAJGYM010000007">
    <property type="protein sequence ID" value="CAD6188079.1"/>
    <property type="molecule type" value="Genomic_DNA"/>
</dbReference>
<proteinExistence type="inferred from homology"/>
<evidence type="ECO:0000256" key="20">
    <source>
        <dbReference type="PIRSR" id="PIRSR037880-1"/>
    </source>
</evidence>
<sequence>MAEPIFVPVAVLDRRTGSRKFFDVKVDNDEKISQVKEKLVVMTDIPLLEMNIIFCGHKIGDDTILKDLFLGPTTQLTVLRLPPTSVPQTPSTSIQKITAMENPQIGSFYVYCKDCSQIARGKLRVYCEKCESSSVVVKSEPSCWNDVLKSKRIMVSCENCNSESSFAVFKFKCIKCNEICAPLAHIRTNWNILDCCICGENSHFVFDLGCSHPTCPDCFKEYVVSCLSENRFELRPPLGFTIQCPFTACNRYVKDVHHFYVAGKEVYQKYQQKATERLVTIDDEGVCCPSAKCGAYFFWEPENEDNLTQCPECHLSFCMRCKSKDCTCQEMDDETKETIETTTKKCPKCAAPTERNGGCAHIHCPSCSLDWCFLCRLPWTEDCQWNHWFG</sequence>
<dbReference type="OrthoDB" id="1431934at2759"/>
<evidence type="ECO:0000256" key="3">
    <source>
        <dbReference type="ARBA" id="ARBA00004514"/>
    </source>
</evidence>
<dbReference type="PROSITE" id="PS51873">
    <property type="entry name" value="TRIAD"/>
    <property type="match status" value="1"/>
</dbReference>
<evidence type="ECO:0000256" key="2">
    <source>
        <dbReference type="ARBA" id="ARBA00004173"/>
    </source>
</evidence>
<dbReference type="CDD" id="cd17039">
    <property type="entry name" value="Ubl_ubiquitin_like"/>
    <property type="match status" value="1"/>
</dbReference>
<dbReference type="InterPro" id="IPR002867">
    <property type="entry name" value="IBR_dom"/>
</dbReference>
<keyword evidence="13 19" id="KW-0862">Zinc</keyword>
<comment type="subcellular location">
    <subcellularLocation>
        <location evidence="3">Cytoplasm</location>
        <location evidence="3">Cytosol</location>
    </subcellularLocation>
    <subcellularLocation>
        <location evidence="2 19">Mitochondrion</location>
    </subcellularLocation>
</comment>
<dbReference type="GO" id="GO:0006914">
    <property type="term" value="P:autophagy"/>
    <property type="evidence" value="ECO:0007669"/>
    <property type="project" value="UniProtKB-UniRule"/>
</dbReference>
<organism evidence="23 24">
    <name type="scientific">Caenorhabditis auriculariae</name>
    <dbReference type="NCBI Taxonomy" id="2777116"/>
    <lineage>
        <taxon>Eukaryota</taxon>
        <taxon>Metazoa</taxon>
        <taxon>Ecdysozoa</taxon>
        <taxon>Nematoda</taxon>
        <taxon>Chromadorea</taxon>
        <taxon>Rhabditida</taxon>
        <taxon>Rhabditina</taxon>
        <taxon>Rhabditomorpha</taxon>
        <taxon>Rhabditoidea</taxon>
        <taxon>Rhabditidae</taxon>
        <taxon>Peloderinae</taxon>
        <taxon>Caenorhabditis</taxon>
    </lineage>
</organism>
<dbReference type="GO" id="GO:0008270">
    <property type="term" value="F:zinc ion binding"/>
    <property type="evidence" value="ECO:0007669"/>
    <property type="project" value="UniProtKB-KW"/>
</dbReference>
<protein>
    <recommendedName>
        <fullName evidence="18 19">E3 ubiquitin-protein ligase parkin</fullName>
        <ecNumber evidence="5 19">2.3.2.31</ecNumber>
    </recommendedName>
</protein>
<evidence type="ECO:0000256" key="8">
    <source>
        <dbReference type="ARBA" id="ARBA00022679"/>
    </source>
</evidence>
<comment type="caution">
    <text evidence="23">The sequence shown here is derived from an EMBL/GenBank/DDBJ whole genome shotgun (WGS) entry which is preliminary data.</text>
</comment>
<dbReference type="SMART" id="SM00647">
    <property type="entry name" value="IBR"/>
    <property type="match status" value="2"/>
</dbReference>
<keyword evidence="6" id="KW-0963">Cytoplasm</keyword>
<feature type="domain" description="Ubiquitin-like" evidence="21">
    <location>
        <begin position="5"/>
        <end position="79"/>
    </location>
</feature>
<dbReference type="GO" id="GO:0005739">
    <property type="term" value="C:mitochondrion"/>
    <property type="evidence" value="ECO:0007669"/>
    <property type="project" value="UniProtKB-SubCell"/>
</dbReference>
<dbReference type="GO" id="GO:0061630">
    <property type="term" value="F:ubiquitin protein ligase activity"/>
    <property type="evidence" value="ECO:0007669"/>
    <property type="project" value="UniProtKB-EC"/>
</dbReference>
<dbReference type="EC" id="2.3.2.31" evidence="5 19"/>
<name>A0A8S1GXG8_9PELO</name>
<feature type="domain" description="RING-type" evidence="22">
    <location>
        <begin position="191"/>
        <end position="390"/>
    </location>
</feature>
<evidence type="ECO:0000256" key="13">
    <source>
        <dbReference type="ARBA" id="ARBA00022833"/>
    </source>
</evidence>
<keyword evidence="11" id="KW-0863">Zinc-finger</keyword>
<evidence type="ECO:0000259" key="22">
    <source>
        <dbReference type="PROSITE" id="PS51873"/>
    </source>
</evidence>
<comment type="function">
    <text evidence="19">Functions within a multiprotein E3 ubiquitin ligase complex, catalyzing the covalent attachment of ubiquitin moieties onto substrate proteins.</text>
</comment>
<dbReference type="Pfam" id="PF22605">
    <property type="entry name" value="IBR_2"/>
    <property type="match status" value="1"/>
</dbReference>
<dbReference type="InterPro" id="IPR029071">
    <property type="entry name" value="Ubiquitin-like_domsf"/>
</dbReference>
<dbReference type="PROSITE" id="PS50053">
    <property type="entry name" value="UBIQUITIN_2"/>
    <property type="match status" value="1"/>
</dbReference>
<dbReference type="GO" id="GO:0016567">
    <property type="term" value="P:protein ubiquitination"/>
    <property type="evidence" value="ECO:0007669"/>
    <property type="project" value="UniProtKB-UniRule"/>
</dbReference>
<dbReference type="InterPro" id="IPR044066">
    <property type="entry name" value="TRIAD_supradom"/>
</dbReference>
<keyword evidence="15 19" id="KW-0072">Autophagy</keyword>
<dbReference type="InterPro" id="IPR041565">
    <property type="entry name" value="Parkin_Znf-RING"/>
</dbReference>
<evidence type="ECO:0000256" key="9">
    <source>
        <dbReference type="ARBA" id="ARBA00022723"/>
    </source>
</evidence>
<dbReference type="InterPro" id="IPR041170">
    <property type="entry name" value="Znf-RING_14"/>
</dbReference>
<dbReference type="Gene3D" id="1.20.120.1750">
    <property type="match status" value="1"/>
</dbReference>
<dbReference type="Pfam" id="PF17976">
    <property type="entry name" value="zf-RING_12"/>
    <property type="match status" value="1"/>
</dbReference>
<evidence type="ECO:0000256" key="16">
    <source>
        <dbReference type="ARBA" id="ARBA00023128"/>
    </source>
</evidence>
<dbReference type="GO" id="GO:0000151">
    <property type="term" value="C:ubiquitin ligase complex"/>
    <property type="evidence" value="ECO:0007669"/>
    <property type="project" value="UniProtKB-UniRule"/>
</dbReference>
<evidence type="ECO:0000256" key="5">
    <source>
        <dbReference type="ARBA" id="ARBA00012251"/>
    </source>
</evidence>
<dbReference type="GO" id="GO:0009893">
    <property type="term" value="P:positive regulation of metabolic process"/>
    <property type="evidence" value="ECO:0007669"/>
    <property type="project" value="UniProtKB-ARBA"/>
</dbReference>
<keyword evidence="24" id="KW-1185">Reference proteome</keyword>
<evidence type="ECO:0000256" key="18">
    <source>
        <dbReference type="ARBA" id="ARBA00029536"/>
    </source>
</evidence>
<evidence type="ECO:0000256" key="17">
    <source>
        <dbReference type="ARBA" id="ARBA00029442"/>
    </source>
</evidence>
<feature type="active site" evidence="20">
    <location>
        <position position="359"/>
    </location>
</feature>
<comment type="pathway">
    <text evidence="4 19">Protein modification; protein ubiquitination.</text>
</comment>
<dbReference type="SUPFAM" id="SSF57850">
    <property type="entry name" value="RING/U-box"/>
    <property type="match status" value="3"/>
</dbReference>
<dbReference type="Gene3D" id="3.10.20.90">
    <property type="entry name" value="Phosphatidylinositol 3-kinase Catalytic Subunit, Chain A, domain 1"/>
    <property type="match status" value="1"/>
</dbReference>
<keyword evidence="7" id="KW-0597">Phosphoprotein</keyword>
<keyword evidence="14 19" id="KW-0832">Ubl conjugation</keyword>
<evidence type="ECO:0000313" key="23">
    <source>
        <dbReference type="EMBL" id="CAD6188079.1"/>
    </source>
</evidence>
<evidence type="ECO:0000256" key="1">
    <source>
        <dbReference type="ARBA" id="ARBA00001798"/>
    </source>
</evidence>